<accession>A0ACC2C1X7</accession>
<protein>
    <submittedName>
        <fullName evidence="1">Uncharacterized protein</fullName>
    </submittedName>
</protein>
<gene>
    <name evidence="1" type="ORF">O6H91_12G053600</name>
</gene>
<evidence type="ECO:0000313" key="1">
    <source>
        <dbReference type="EMBL" id="KAJ7536007.1"/>
    </source>
</evidence>
<dbReference type="EMBL" id="CM055103">
    <property type="protein sequence ID" value="KAJ7536007.1"/>
    <property type="molecule type" value="Genomic_DNA"/>
</dbReference>
<keyword evidence="2" id="KW-1185">Reference proteome</keyword>
<dbReference type="Proteomes" id="UP001162992">
    <property type="component" value="Chromosome 12"/>
</dbReference>
<reference evidence="2" key="1">
    <citation type="journal article" date="2024" name="Proc. Natl. Acad. Sci. U.S.A.">
        <title>Extraordinary preservation of gene collinearity over three hundred million years revealed in homosporous lycophytes.</title>
        <authorList>
            <person name="Li C."/>
            <person name="Wickell D."/>
            <person name="Kuo L.Y."/>
            <person name="Chen X."/>
            <person name="Nie B."/>
            <person name="Liao X."/>
            <person name="Peng D."/>
            <person name="Ji J."/>
            <person name="Jenkins J."/>
            <person name="Williams M."/>
            <person name="Shu S."/>
            <person name="Plott C."/>
            <person name="Barry K."/>
            <person name="Rajasekar S."/>
            <person name="Grimwood J."/>
            <person name="Han X."/>
            <person name="Sun S."/>
            <person name="Hou Z."/>
            <person name="He W."/>
            <person name="Dai G."/>
            <person name="Sun C."/>
            <person name="Schmutz J."/>
            <person name="Leebens-Mack J.H."/>
            <person name="Li F.W."/>
            <person name="Wang L."/>
        </authorList>
    </citation>
    <scope>NUCLEOTIDE SEQUENCE [LARGE SCALE GENOMIC DNA]</scope>
    <source>
        <strain evidence="2">cv. PW_Plant_1</strain>
    </source>
</reference>
<name>A0ACC2C1X7_DIPCM</name>
<proteinExistence type="predicted"/>
<comment type="caution">
    <text evidence="1">The sequence shown here is derived from an EMBL/GenBank/DDBJ whole genome shotgun (WGS) entry which is preliminary data.</text>
</comment>
<evidence type="ECO:0000313" key="2">
    <source>
        <dbReference type="Proteomes" id="UP001162992"/>
    </source>
</evidence>
<sequence length="123" mass="13740">MNCSTRAAAVVSGGGVIANVSDDFHENLTNQGSGQLRNNEFITCGEPSRLRLQCSWTLPKHLPEQQNFINDLQIQFTGTHVTIQENSICTRRHTARATIKHQRGQTLHQVCLGCFANFLDFLD</sequence>
<organism evidence="1 2">
    <name type="scientific">Diphasiastrum complanatum</name>
    <name type="common">Issler's clubmoss</name>
    <name type="synonym">Lycopodium complanatum</name>
    <dbReference type="NCBI Taxonomy" id="34168"/>
    <lineage>
        <taxon>Eukaryota</taxon>
        <taxon>Viridiplantae</taxon>
        <taxon>Streptophyta</taxon>
        <taxon>Embryophyta</taxon>
        <taxon>Tracheophyta</taxon>
        <taxon>Lycopodiopsida</taxon>
        <taxon>Lycopodiales</taxon>
        <taxon>Lycopodiaceae</taxon>
        <taxon>Lycopodioideae</taxon>
        <taxon>Diphasiastrum</taxon>
    </lineage>
</organism>